<feature type="non-terminal residue" evidence="1">
    <location>
        <position position="307"/>
    </location>
</feature>
<dbReference type="EMBL" id="CAJVQC010037442">
    <property type="protein sequence ID" value="CAG8763858.1"/>
    <property type="molecule type" value="Genomic_DNA"/>
</dbReference>
<name>A0ACA9QUI7_9GLOM</name>
<keyword evidence="2" id="KW-1185">Reference proteome</keyword>
<proteinExistence type="predicted"/>
<gene>
    <name evidence="1" type="ORF">RPERSI_LOCUS15556</name>
</gene>
<reference evidence="1" key="1">
    <citation type="submission" date="2021-06" db="EMBL/GenBank/DDBJ databases">
        <authorList>
            <person name="Kallberg Y."/>
            <person name="Tangrot J."/>
            <person name="Rosling A."/>
        </authorList>
    </citation>
    <scope>NUCLEOTIDE SEQUENCE</scope>
    <source>
        <strain evidence="1">MA461A</strain>
    </source>
</reference>
<sequence length="307" mass="35023">MTLKDKKIASTQFLNENIPFSQVLLVIDKEEKEIIDRQEALQRAKNLGLDLFCVAPDKNPPVCKLINYQKYIFELSKKKKDKKENVCKEVRISLNIGEKDLKDKLERKIRPDLAQEKCQKIIAELKTRSPKIELKDNIRDFVEIDVDGMRYYNEDYSPNKSNIINDTSMVRKFGSSAVVPNSSTGMTIGSTTITREHGLAIARELDSYVEQSGGRNEYTARMYIKSENQSRLITLENNSNSPQIQEIDGKEREKVEENASATSEKQKGEQENKSFSQQNISQKTDNKDNNKNVYYGVGAISLVLLAI</sequence>
<organism evidence="1 2">
    <name type="scientific">Racocetra persica</name>
    <dbReference type="NCBI Taxonomy" id="160502"/>
    <lineage>
        <taxon>Eukaryota</taxon>
        <taxon>Fungi</taxon>
        <taxon>Fungi incertae sedis</taxon>
        <taxon>Mucoromycota</taxon>
        <taxon>Glomeromycotina</taxon>
        <taxon>Glomeromycetes</taxon>
        <taxon>Diversisporales</taxon>
        <taxon>Gigasporaceae</taxon>
        <taxon>Racocetra</taxon>
    </lineage>
</organism>
<accession>A0ACA9QUI7</accession>
<evidence type="ECO:0000313" key="2">
    <source>
        <dbReference type="Proteomes" id="UP000789920"/>
    </source>
</evidence>
<dbReference type="Proteomes" id="UP000789920">
    <property type="component" value="Unassembled WGS sequence"/>
</dbReference>
<protein>
    <submittedName>
        <fullName evidence="1">27524_t:CDS:1</fullName>
    </submittedName>
</protein>
<comment type="caution">
    <text evidence="1">The sequence shown here is derived from an EMBL/GenBank/DDBJ whole genome shotgun (WGS) entry which is preliminary data.</text>
</comment>
<evidence type="ECO:0000313" key="1">
    <source>
        <dbReference type="EMBL" id="CAG8763858.1"/>
    </source>
</evidence>
<feature type="non-terminal residue" evidence="1">
    <location>
        <position position="1"/>
    </location>
</feature>